<reference evidence="1" key="1">
    <citation type="journal article" date="2011" name="Genome Biol.">
        <title>The draft genome of the carcinogenic human liver fluke Clonorchis sinensis.</title>
        <authorList>
            <person name="Wang X."/>
            <person name="Chen W."/>
            <person name="Huang Y."/>
            <person name="Sun J."/>
            <person name="Men J."/>
            <person name="Liu H."/>
            <person name="Luo F."/>
            <person name="Guo L."/>
            <person name="Lv X."/>
            <person name="Deng C."/>
            <person name="Zhou C."/>
            <person name="Fan Y."/>
            <person name="Li X."/>
            <person name="Huang L."/>
            <person name="Hu Y."/>
            <person name="Liang C."/>
            <person name="Hu X."/>
            <person name="Xu J."/>
            <person name="Yu X."/>
        </authorList>
    </citation>
    <scope>NUCLEOTIDE SEQUENCE [LARGE SCALE GENOMIC DNA]</scope>
    <source>
        <strain evidence="1">Henan</strain>
    </source>
</reference>
<dbReference type="Proteomes" id="UP000008909">
    <property type="component" value="Unassembled WGS sequence"/>
</dbReference>
<evidence type="ECO:0008006" key="3">
    <source>
        <dbReference type="Google" id="ProtNLM"/>
    </source>
</evidence>
<reference key="2">
    <citation type="submission" date="2011-10" db="EMBL/GenBank/DDBJ databases">
        <title>The genome and transcriptome sequence of Clonorchis sinensis provide insights into the carcinogenic liver fluke.</title>
        <authorList>
            <person name="Wang X."/>
            <person name="Huang Y."/>
            <person name="Chen W."/>
            <person name="Liu H."/>
            <person name="Guo L."/>
            <person name="Chen Y."/>
            <person name="Luo F."/>
            <person name="Zhou W."/>
            <person name="Sun J."/>
            <person name="Mao Q."/>
            <person name="Liang P."/>
            <person name="Zhou C."/>
            <person name="Tian Y."/>
            <person name="Men J."/>
            <person name="Lv X."/>
            <person name="Huang L."/>
            <person name="Zhou J."/>
            <person name="Hu Y."/>
            <person name="Li R."/>
            <person name="Zhang F."/>
            <person name="Lei H."/>
            <person name="Li X."/>
            <person name="Hu X."/>
            <person name="Liang C."/>
            <person name="Xu J."/>
            <person name="Wu Z."/>
            <person name="Yu X."/>
        </authorList>
    </citation>
    <scope>NUCLEOTIDE SEQUENCE</scope>
    <source>
        <strain>Henan</strain>
    </source>
</reference>
<keyword evidence="2" id="KW-1185">Reference proteome</keyword>
<gene>
    <name evidence="1" type="ORF">CLF_108459</name>
</gene>
<accession>G7YI35</accession>
<evidence type="ECO:0000313" key="1">
    <source>
        <dbReference type="EMBL" id="GAA52618.1"/>
    </source>
</evidence>
<dbReference type="AlphaFoldDB" id="G7YI35"/>
<dbReference type="EMBL" id="DF143324">
    <property type="protein sequence ID" value="GAA52618.1"/>
    <property type="molecule type" value="Genomic_DNA"/>
</dbReference>
<evidence type="ECO:0000313" key="2">
    <source>
        <dbReference type="Proteomes" id="UP000008909"/>
    </source>
</evidence>
<sequence>MRSASFTVGSRRVLQISFFPEREELWSVADRVFLKFREKLKLSVPTNTQERLLGRTCEEFGNCSKSKAGLVAHDRVHDNQNVGTNMVAQLACADCSRLFPTKVGQSQYRRHAHTTQHNAGKLDLVKYSGARWSQQESLLHLANNLCPSCGTQTALSTRLEQYFPGLSTISIKTWQAQQDESSSGGSDQTIGLIAAYSSEADDYGVWPPGHFHTPGKTASRRRRQLAHRMPVNRRKIRRANYAAIQTLYHQRRKDAASAVLDGSWRDLYRDFPSHQHTSAKFNRSNIIIGVLVCLSSKFFLKCSLLGYLKHQIRPNGVKHREYSKLFHRQQSHLQAIKSDSLDIGIVDFNPDSQQQKCRSLAKTVIVFPIQEVLSSFARPLELMQLPSKRTYPPHRSVHLQA</sequence>
<protein>
    <recommendedName>
        <fullName evidence="3">C2H2-type domain-containing protein</fullName>
    </recommendedName>
</protein>
<organism evidence="1 2">
    <name type="scientific">Clonorchis sinensis</name>
    <name type="common">Chinese liver fluke</name>
    <dbReference type="NCBI Taxonomy" id="79923"/>
    <lineage>
        <taxon>Eukaryota</taxon>
        <taxon>Metazoa</taxon>
        <taxon>Spiralia</taxon>
        <taxon>Lophotrochozoa</taxon>
        <taxon>Platyhelminthes</taxon>
        <taxon>Trematoda</taxon>
        <taxon>Digenea</taxon>
        <taxon>Opisthorchiida</taxon>
        <taxon>Opisthorchiata</taxon>
        <taxon>Opisthorchiidae</taxon>
        <taxon>Clonorchis</taxon>
    </lineage>
</organism>
<proteinExistence type="predicted"/>
<name>G7YI35_CLOSI</name>